<evidence type="ECO:0000313" key="3">
    <source>
        <dbReference type="Proteomes" id="UP000003676"/>
    </source>
</evidence>
<reference evidence="2 3" key="1">
    <citation type="submission" date="2008-10" db="EMBL/GenBank/DDBJ databases">
        <title>Draft genome sequence of Desulvovibrio piger (ATCC 29098).</title>
        <authorList>
            <person name="Sudarsanam P."/>
            <person name="Ley R."/>
            <person name="Guruge J."/>
            <person name="Turnbaugh P.J."/>
            <person name="Mahowald M."/>
            <person name="Liep D."/>
            <person name="Gordon J."/>
        </authorList>
    </citation>
    <scope>NUCLEOTIDE SEQUENCE [LARGE SCALE GENOMIC DNA]</scope>
    <source>
        <strain evidence="2 3">ATCC 29098</strain>
    </source>
</reference>
<dbReference type="HOGENOM" id="CLU_3006833_0_0_7"/>
<evidence type="ECO:0000256" key="1">
    <source>
        <dbReference type="SAM" id="MobiDB-lite"/>
    </source>
</evidence>
<protein>
    <submittedName>
        <fullName evidence="2">Uncharacterized protein</fullName>
    </submittedName>
</protein>
<dbReference type="AlphaFoldDB" id="B6WWS4"/>
<name>B6WWS4_9BACT</name>
<organism evidence="2 3">
    <name type="scientific">Desulfovibrio piger ATCC 29098</name>
    <dbReference type="NCBI Taxonomy" id="411464"/>
    <lineage>
        <taxon>Bacteria</taxon>
        <taxon>Pseudomonadati</taxon>
        <taxon>Thermodesulfobacteriota</taxon>
        <taxon>Desulfovibrionia</taxon>
        <taxon>Desulfovibrionales</taxon>
        <taxon>Desulfovibrionaceae</taxon>
        <taxon>Desulfovibrio</taxon>
    </lineage>
</organism>
<sequence>MFWPAAGREPGPAFASPEASSPPYGPCRPGNILSAALRQRHGGRGPHPKACPLRKS</sequence>
<comment type="caution">
    <text evidence="2">The sequence shown here is derived from an EMBL/GenBank/DDBJ whole genome shotgun (WGS) entry which is preliminary data.</text>
</comment>
<feature type="compositionally biased region" description="Low complexity" evidence="1">
    <location>
        <begin position="10"/>
        <end position="22"/>
    </location>
</feature>
<dbReference type="Proteomes" id="UP000003676">
    <property type="component" value="Unassembled WGS sequence"/>
</dbReference>
<accession>B6WWS4</accession>
<evidence type="ECO:0000313" key="2">
    <source>
        <dbReference type="EMBL" id="EEB32537.1"/>
    </source>
</evidence>
<gene>
    <name evidence="2" type="ORF">DESPIG_02543</name>
</gene>
<reference evidence="2 3" key="2">
    <citation type="submission" date="2008-10" db="EMBL/GenBank/DDBJ databases">
        <authorList>
            <person name="Fulton L."/>
            <person name="Clifton S."/>
            <person name="Fulton B."/>
            <person name="Xu J."/>
            <person name="Minx P."/>
            <person name="Pepin K.H."/>
            <person name="Johnson M."/>
            <person name="Bhonagiri V."/>
            <person name="Nash W.E."/>
            <person name="Mardis E.R."/>
            <person name="Wilson R.K."/>
        </authorList>
    </citation>
    <scope>NUCLEOTIDE SEQUENCE [LARGE SCALE GENOMIC DNA]</scope>
    <source>
        <strain evidence="2 3">ATCC 29098</strain>
    </source>
</reference>
<proteinExistence type="predicted"/>
<feature type="region of interest" description="Disordered" evidence="1">
    <location>
        <begin position="1"/>
        <end position="31"/>
    </location>
</feature>
<dbReference type="EMBL" id="ABXU01000075">
    <property type="protein sequence ID" value="EEB32537.1"/>
    <property type="molecule type" value="Genomic_DNA"/>
</dbReference>